<dbReference type="Proteomes" id="UP000248039">
    <property type="component" value="Unassembled WGS sequence"/>
</dbReference>
<evidence type="ECO:0000256" key="4">
    <source>
        <dbReference type="ARBA" id="ARBA00022989"/>
    </source>
</evidence>
<comment type="similarity">
    <text evidence="6">Belongs to the MIP/aquaporin (TC 1.A.8) family.</text>
</comment>
<organism evidence="9 10">
    <name type="scientific">Streptomyces tateyamensis</name>
    <dbReference type="NCBI Taxonomy" id="565073"/>
    <lineage>
        <taxon>Bacteria</taxon>
        <taxon>Bacillati</taxon>
        <taxon>Actinomycetota</taxon>
        <taxon>Actinomycetes</taxon>
        <taxon>Kitasatosporales</taxon>
        <taxon>Streptomycetaceae</taxon>
        <taxon>Streptomyces</taxon>
    </lineage>
</organism>
<comment type="caution">
    <text evidence="9">The sequence shown here is derived from an EMBL/GenBank/DDBJ whole genome shotgun (WGS) entry which is preliminary data.</text>
</comment>
<comment type="subcellular location">
    <subcellularLocation>
        <location evidence="1">Membrane</location>
        <topology evidence="1">Multi-pass membrane protein</topology>
    </subcellularLocation>
</comment>
<evidence type="ECO:0008006" key="11">
    <source>
        <dbReference type="Google" id="ProtNLM"/>
    </source>
</evidence>
<dbReference type="GO" id="GO:0015267">
    <property type="term" value="F:channel activity"/>
    <property type="evidence" value="ECO:0007669"/>
    <property type="project" value="InterPro"/>
</dbReference>
<evidence type="ECO:0000256" key="2">
    <source>
        <dbReference type="ARBA" id="ARBA00022448"/>
    </source>
</evidence>
<keyword evidence="3 6" id="KW-0812">Transmembrane</keyword>
<feature type="transmembrane region" description="Helical" evidence="8">
    <location>
        <begin position="74"/>
        <end position="100"/>
    </location>
</feature>
<dbReference type="Pfam" id="PF00230">
    <property type="entry name" value="MIP"/>
    <property type="match status" value="1"/>
</dbReference>
<dbReference type="PANTHER" id="PTHR45724">
    <property type="entry name" value="AQUAPORIN NIP2-1"/>
    <property type="match status" value="1"/>
</dbReference>
<keyword evidence="4 8" id="KW-1133">Transmembrane helix</keyword>
<name>A0A2V4NLT9_9ACTN</name>
<evidence type="ECO:0000256" key="6">
    <source>
        <dbReference type="RuleBase" id="RU000477"/>
    </source>
</evidence>
<evidence type="ECO:0000256" key="5">
    <source>
        <dbReference type="ARBA" id="ARBA00023136"/>
    </source>
</evidence>
<evidence type="ECO:0000256" key="8">
    <source>
        <dbReference type="SAM" id="Phobius"/>
    </source>
</evidence>
<feature type="transmembrane region" description="Helical" evidence="8">
    <location>
        <begin position="182"/>
        <end position="201"/>
    </location>
</feature>
<proteinExistence type="inferred from homology"/>
<dbReference type="PANTHER" id="PTHR45724:SF13">
    <property type="entry name" value="AQUAPORIN NIP1-1-RELATED"/>
    <property type="match status" value="1"/>
</dbReference>
<evidence type="ECO:0000256" key="7">
    <source>
        <dbReference type="SAM" id="MobiDB-lite"/>
    </source>
</evidence>
<evidence type="ECO:0000313" key="9">
    <source>
        <dbReference type="EMBL" id="PYC87373.1"/>
    </source>
</evidence>
<dbReference type="InterPro" id="IPR023271">
    <property type="entry name" value="Aquaporin-like"/>
</dbReference>
<protein>
    <recommendedName>
        <fullName evidence="11">Aquaporin</fullName>
    </recommendedName>
</protein>
<keyword evidence="2 6" id="KW-0813">Transport</keyword>
<dbReference type="InterPro" id="IPR034294">
    <property type="entry name" value="Aquaporin_transptr"/>
</dbReference>
<keyword evidence="10" id="KW-1185">Reference proteome</keyword>
<dbReference type="OrthoDB" id="9807293at2"/>
<feature type="region of interest" description="Disordered" evidence="7">
    <location>
        <begin position="248"/>
        <end position="267"/>
    </location>
</feature>
<sequence length="267" mass="27106">MVQARHGPLIAAELEREPVWARDFTDLSYEGRRLFSELFGTFLLVLAGAGGAVLESVTHEGIGRGAEVTAPGLTVLAVILFMGAVSGAHLNPVVSVAFALRGDFAWRRVPGYVAVQVVGAVLACLLLRATFGDVAHLGATLPGPGFSAAQAFVVEAVLTLGLVSTILGTASSAQNVGSLSAVGVGAYIVLAGLWAGPVSGASMNPARSLGPALVSPELHNLWIYLTAPLVGALAAVAAAYMLRGPGGGPGGSRSAQGTLRPPTSRHL</sequence>
<dbReference type="GO" id="GO:0016020">
    <property type="term" value="C:membrane"/>
    <property type="evidence" value="ECO:0007669"/>
    <property type="project" value="UniProtKB-SubCell"/>
</dbReference>
<keyword evidence="5 8" id="KW-0472">Membrane</keyword>
<dbReference type="InterPro" id="IPR000425">
    <property type="entry name" value="MIP"/>
</dbReference>
<evidence type="ECO:0000313" key="10">
    <source>
        <dbReference type="Proteomes" id="UP000248039"/>
    </source>
</evidence>
<feature type="transmembrane region" description="Helical" evidence="8">
    <location>
        <begin position="221"/>
        <end position="242"/>
    </location>
</feature>
<feature type="transmembrane region" description="Helical" evidence="8">
    <location>
        <begin position="151"/>
        <end position="170"/>
    </location>
</feature>
<evidence type="ECO:0000256" key="3">
    <source>
        <dbReference type="ARBA" id="ARBA00022692"/>
    </source>
</evidence>
<dbReference type="PRINTS" id="PR00783">
    <property type="entry name" value="MINTRINSICP"/>
</dbReference>
<reference evidence="9 10" key="1">
    <citation type="submission" date="2018-03" db="EMBL/GenBank/DDBJ databases">
        <title>Bioinformatic expansion and discovery of thiopeptide antibiotics.</title>
        <authorList>
            <person name="Schwalen C.J."/>
            <person name="Hudson G.A."/>
            <person name="Mitchell D.A."/>
        </authorList>
    </citation>
    <scope>NUCLEOTIDE SEQUENCE [LARGE SCALE GENOMIC DNA]</scope>
    <source>
        <strain evidence="9 10">ATCC 21389</strain>
    </source>
</reference>
<evidence type="ECO:0000256" key="1">
    <source>
        <dbReference type="ARBA" id="ARBA00004141"/>
    </source>
</evidence>
<accession>A0A2V4NLT9</accession>
<dbReference type="Gene3D" id="1.20.1080.10">
    <property type="entry name" value="Glycerol uptake facilitator protein"/>
    <property type="match status" value="1"/>
</dbReference>
<feature type="transmembrane region" description="Helical" evidence="8">
    <location>
        <begin position="112"/>
        <end position="131"/>
    </location>
</feature>
<dbReference type="SUPFAM" id="SSF81338">
    <property type="entry name" value="Aquaporin-like"/>
    <property type="match status" value="1"/>
</dbReference>
<feature type="transmembrane region" description="Helical" evidence="8">
    <location>
        <begin position="34"/>
        <end position="54"/>
    </location>
</feature>
<gene>
    <name evidence="9" type="ORF">C7C46_05005</name>
</gene>
<dbReference type="EMBL" id="PYBW01000016">
    <property type="protein sequence ID" value="PYC87373.1"/>
    <property type="molecule type" value="Genomic_DNA"/>
</dbReference>
<dbReference type="AlphaFoldDB" id="A0A2V4NLT9"/>